<dbReference type="InterPro" id="IPR050445">
    <property type="entry name" value="Bact_polysacc_biosynth/exp"/>
</dbReference>
<comment type="subcellular location">
    <subcellularLocation>
        <location evidence="1">Cell membrane</location>
        <topology evidence="1">Multi-pass membrane protein</topology>
    </subcellularLocation>
</comment>
<evidence type="ECO:0000256" key="10">
    <source>
        <dbReference type="SAM" id="Phobius"/>
    </source>
</evidence>
<evidence type="ECO:0000313" key="13">
    <source>
        <dbReference type="Proteomes" id="UP001612915"/>
    </source>
</evidence>
<evidence type="ECO:0000256" key="4">
    <source>
        <dbReference type="ARBA" id="ARBA00022692"/>
    </source>
</evidence>
<gene>
    <name evidence="12" type="ORF">ACIB24_21200</name>
</gene>
<keyword evidence="5" id="KW-0547">Nucleotide-binding</keyword>
<dbReference type="SUPFAM" id="SSF52540">
    <property type="entry name" value="P-loop containing nucleoside triphosphate hydrolases"/>
    <property type="match status" value="1"/>
</dbReference>
<keyword evidence="8 10" id="KW-0472">Membrane</keyword>
<evidence type="ECO:0000256" key="9">
    <source>
        <dbReference type="SAM" id="MobiDB-lite"/>
    </source>
</evidence>
<dbReference type="Gene3D" id="3.40.50.300">
    <property type="entry name" value="P-loop containing nucleotide triphosphate hydrolases"/>
    <property type="match status" value="1"/>
</dbReference>
<comment type="caution">
    <text evidence="12">The sequence shown here is derived from an EMBL/GenBank/DDBJ whole genome shotgun (WGS) entry which is preliminary data.</text>
</comment>
<dbReference type="NCBIfam" id="TIGR01007">
    <property type="entry name" value="eps_fam"/>
    <property type="match status" value="1"/>
</dbReference>
<dbReference type="Proteomes" id="UP001612915">
    <property type="component" value="Unassembled WGS sequence"/>
</dbReference>
<accession>A0ABW8AVD5</accession>
<dbReference type="PANTHER" id="PTHR32309">
    <property type="entry name" value="TYROSINE-PROTEIN KINASE"/>
    <property type="match status" value="1"/>
</dbReference>
<evidence type="ECO:0000256" key="1">
    <source>
        <dbReference type="ARBA" id="ARBA00004651"/>
    </source>
</evidence>
<protein>
    <submittedName>
        <fullName evidence="12">Polysaccharide biosynthesis tyrosine autokinase</fullName>
        <ecNumber evidence="12">2.7.10.2</ecNumber>
    </submittedName>
</protein>
<name>A0ABW8AVD5_9ACTN</name>
<feature type="region of interest" description="Disordered" evidence="9">
    <location>
        <begin position="466"/>
        <end position="486"/>
    </location>
</feature>
<feature type="domain" description="Polysaccharide chain length determinant N-terminal" evidence="11">
    <location>
        <begin position="6"/>
        <end position="94"/>
    </location>
</feature>
<feature type="compositionally biased region" description="Basic and acidic residues" evidence="9">
    <location>
        <begin position="471"/>
        <end position="486"/>
    </location>
</feature>
<reference evidence="12 13" key="1">
    <citation type="submission" date="2024-10" db="EMBL/GenBank/DDBJ databases">
        <title>The Natural Products Discovery Center: Release of the First 8490 Sequenced Strains for Exploring Actinobacteria Biosynthetic Diversity.</title>
        <authorList>
            <person name="Kalkreuter E."/>
            <person name="Kautsar S.A."/>
            <person name="Yang D."/>
            <person name="Bader C.D."/>
            <person name="Teijaro C.N."/>
            <person name="Fluegel L."/>
            <person name="Davis C.M."/>
            <person name="Simpson J.R."/>
            <person name="Lauterbach L."/>
            <person name="Steele A.D."/>
            <person name="Gui C."/>
            <person name="Meng S."/>
            <person name="Li G."/>
            <person name="Viehrig K."/>
            <person name="Ye F."/>
            <person name="Su P."/>
            <person name="Kiefer A.F."/>
            <person name="Nichols A."/>
            <person name="Cepeda A.J."/>
            <person name="Yan W."/>
            <person name="Fan B."/>
            <person name="Jiang Y."/>
            <person name="Adhikari A."/>
            <person name="Zheng C.-J."/>
            <person name="Schuster L."/>
            <person name="Cowan T.M."/>
            <person name="Smanski M.J."/>
            <person name="Chevrette M.G."/>
            <person name="De Carvalho L.P.S."/>
            <person name="Shen B."/>
        </authorList>
    </citation>
    <scope>NUCLEOTIDE SEQUENCE [LARGE SCALE GENOMIC DNA]</scope>
    <source>
        <strain evidence="12 13">NPDC049639</strain>
    </source>
</reference>
<evidence type="ECO:0000256" key="7">
    <source>
        <dbReference type="ARBA" id="ARBA00022989"/>
    </source>
</evidence>
<dbReference type="Pfam" id="PF02706">
    <property type="entry name" value="Wzz"/>
    <property type="match status" value="1"/>
</dbReference>
<evidence type="ECO:0000256" key="3">
    <source>
        <dbReference type="ARBA" id="ARBA00022475"/>
    </source>
</evidence>
<dbReference type="RefSeq" id="WP_398284196.1">
    <property type="nucleotide sequence ID" value="NZ_JBITLV010000008.1"/>
</dbReference>
<dbReference type="PANTHER" id="PTHR32309:SF13">
    <property type="entry name" value="FERRIC ENTEROBACTIN TRANSPORT PROTEIN FEPE"/>
    <property type="match status" value="1"/>
</dbReference>
<keyword evidence="13" id="KW-1185">Reference proteome</keyword>
<evidence type="ECO:0000256" key="6">
    <source>
        <dbReference type="ARBA" id="ARBA00022840"/>
    </source>
</evidence>
<evidence type="ECO:0000259" key="11">
    <source>
        <dbReference type="Pfam" id="PF02706"/>
    </source>
</evidence>
<keyword evidence="7 10" id="KW-1133">Transmembrane helix</keyword>
<evidence type="ECO:0000256" key="5">
    <source>
        <dbReference type="ARBA" id="ARBA00022741"/>
    </source>
</evidence>
<dbReference type="InterPro" id="IPR027417">
    <property type="entry name" value="P-loop_NTPase"/>
</dbReference>
<comment type="similarity">
    <text evidence="2">Belongs to the CpsC/CapA family.</text>
</comment>
<keyword evidence="4 10" id="KW-0812">Transmembrane</keyword>
<dbReference type="Pfam" id="PF10609">
    <property type="entry name" value="ParA"/>
    <property type="match status" value="1"/>
</dbReference>
<keyword evidence="3" id="KW-1003">Cell membrane</keyword>
<evidence type="ECO:0000256" key="2">
    <source>
        <dbReference type="ARBA" id="ARBA00006683"/>
    </source>
</evidence>
<dbReference type="EMBL" id="JBITLV010000008">
    <property type="protein sequence ID" value="MFI7589592.1"/>
    <property type="molecule type" value="Genomic_DNA"/>
</dbReference>
<evidence type="ECO:0000313" key="12">
    <source>
        <dbReference type="EMBL" id="MFI7589592.1"/>
    </source>
</evidence>
<organism evidence="12 13">
    <name type="scientific">Spongisporangium articulatum</name>
    <dbReference type="NCBI Taxonomy" id="3362603"/>
    <lineage>
        <taxon>Bacteria</taxon>
        <taxon>Bacillati</taxon>
        <taxon>Actinomycetota</taxon>
        <taxon>Actinomycetes</taxon>
        <taxon>Kineosporiales</taxon>
        <taxon>Kineosporiaceae</taxon>
        <taxon>Spongisporangium</taxon>
    </lineage>
</organism>
<sequence length="486" mass="50216">MGTLVTLAQYLQALKKHWLIVLVLTMLGTAAAVGVVATATPKYEATAKLFVASRTQATSIDELSVGSDFTQQRVKSYADAVTSPTLLGPVIAELNLPYTARELAKNVTATSADGTVVLEVTVYDTDASRATAIANAIGARFPTFVAGLEAPGASSDTSLVRVTLIQPAVVPDNPITPKVPLDIAFGLLAGLGLGLTVAVARQQLDNAVRSAADVEALTGAAPLGLVPLTRRSGRQPLAQVGEHSPRAEAFRTLRTNLQFTSVDTPAKLIVVSSALPNEGKSTVSANLAVALAAGGAKVALVDGDLRKPTVGRLFDLSDGAGLTSVLAGRDALDEVLVPIGGALTEGLPGTVTALPAGPVPPNPSELLASGQMKTTLATLRETFDVVVIDAPPLMLVTDAAILASEVDGVILVGRHGKTRRDEFTQALNAVRKVGATVLGTVLNFAPKPSRSGYYGYTSKQVSEALAMPAQREAEPAEEKVETKAKA</sequence>
<dbReference type="CDD" id="cd05387">
    <property type="entry name" value="BY-kinase"/>
    <property type="match status" value="1"/>
</dbReference>
<dbReference type="EC" id="2.7.10.2" evidence="12"/>
<keyword evidence="12" id="KW-0808">Transferase</keyword>
<dbReference type="InterPro" id="IPR033756">
    <property type="entry name" value="YlxH/NBP35"/>
</dbReference>
<dbReference type="InterPro" id="IPR003856">
    <property type="entry name" value="LPS_length_determ_N"/>
</dbReference>
<dbReference type="InterPro" id="IPR005702">
    <property type="entry name" value="Wzc-like_C"/>
</dbReference>
<dbReference type="GO" id="GO:0004715">
    <property type="term" value="F:non-membrane spanning protein tyrosine kinase activity"/>
    <property type="evidence" value="ECO:0007669"/>
    <property type="project" value="UniProtKB-EC"/>
</dbReference>
<feature type="transmembrane region" description="Helical" evidence="10">
    <location>
        <begin position="18"/>
        <end position="39"/>
    </location>
</feature>
<proteinExistence type="inferred from homology"/>
<keyword evidence="6" id="KW-0067">ATP-binding</keyword>
<evidence type="ECO:0000256" key="8">
    <source>
        <dbReference type="ARBA" id="ARBA00023136"/>
    </source>
</evidence>